<accession>A0A949SXS8</accession>
<sequence>MSQILDFLEQKGTDHKGRTIQDIWAFDIFNLENNHDFIQWIFPLDTPTKSNRFAPILTESDCGQIKKSEIAQYSLQKSLDVMLSFWGLKLENGRVIVAEELDRNRINHFWIRRTNHNQLRITRTIKSLAMLGQLELARQLQQGILEIAKNYAIHPETIEFWQSALIEQPDKDEWK</sequence>
<evidence type="ECO:0000313" key="2">
    <source>
        <dbReference type="EMBL" id="MBV6531404.1"/>
    </source>
</evidence>
<keyword evidence="5" id="KW-1185">Reference proteome</keyword>
<dbReference type="Proteomes" id="UP001196379">
    <property type="component" value="Unassembled WGS sequence"/>
</dbReference>
<reference evidence="3 5" key="1">
    <citation type="journal article" date="2021" name="Mol. Ecol.">
        <title>Polar bear-adapted Ursidibacter maritimus are remarkably conserved after generations in captivity.</title>
        <authorList>
            <person name="Espinosa-Gongora C."/>
            <person name="Hansen M.J."/>
            <person name="Bertelsen M.F."/>
            <person name="Bojesen A.M."/>
        </authorList>
    </citation>
    <scope>NUCLEOTIDE SEQUENCE</scope>
    <source>
        <strain evidence="3">Pb43105x</strain>
        <strain evidence="2 5">Pb43106</strain>
    </source>
</reference>
<dbReference type="PANTHER" id="PTHR14015">
    <property type="entry name" value="OPIOID GROWTH FACTOR RECEPTOR OGFR ZETA-TYPE OPIOID RECEPTOR"/>
    <property type="match status" value="1"/>
</dbReference>
<evidence type="ECO:0000313" key="5">
    <source>
        <dbReference type="Proteomes" id="UP001196379"/>
    </source>
</evidence>
<dbReference type="InterPro" id="IPR039574">
    <property type="entry name" value="OGFr"/>
</dbReference>
<dbReference type="EMBL" id="JABUMC010000002">
    <property type="protein sequence ID" value="MBV6546048.1"/>
    <property type="molecule type" value="Genomic_DNA"/>
</dbReference>
<dbReference type="GO" id="GO:0140625">
    <property type="term" value="F:opioid growth factor receptor activity"/>
    <property type="evidence" value="ECO:0007669"/>
    <property type="project" value="InterPro"/>
</dbReference>
<evidence type="ECO:0000259" key="1">
    <source>
        <dbReference type="Pfam" id="PF04664"/>
    </source>
</evidence>
<proteinExistence type="predicted"/>
<dbReference type="GeneID" id="65547908"/>
<dbReference type="PANTHER" id="PTHR14015:SF2">
    <property type="entry name" value="OPIOID GROWTH FACTOR RECEPTOR (OGFR) CONSERVED DOMAIN-CONTAINING PROTEIN"/>
    <property type="match status" value="1"/>
</dbReference>
<dbReference type="AlphaFoldDB" id="A0A949SXS8"/>
<dbReference type="Pfam" id="PF04664">
    <property type="entry name" value="OGFr_N"/>
    <property type="match status" value="1"/>
</dbReference>
<evidence type="ECO:0000313" key="3">
    <source>
        <dbReference type="EMBL" id="MBV6546048.1"/>
    </source>
</evidence>
<dbReference type="GO" id="GO:0016020">
    <property type="term" value="C:membrane"/>
    <property type="evidence" value="ECO:0007669"/>
    <property type="project" value="InterPro"/>
</dbReference>
<comment type="caution">
    <text evidence="3">The sequence shown here is derived from an EMBL/GenBank/DDBJ whole genome shotgun (WGS) entry which is preliminary data.</text>
</comment>
<gene>
    <name evidence="2" type="ORF">HT657_04510</name>
    <name evidence="3" type="ORF">HT672_01830</name>
</gene>
<feature type="domain" description="Opioid growth factor receptor (OGFr) conserved" evidence="1">
    <location>
        <begin position="19"/>
        <end position="145"/>
    </location>
</feature>
<dbReference type="Proteomes" id="UP000732858">
    <property type="component" value="Unassembled WGS sequence"/>
</dbReference>
<name>A0A949SXS8_9PAST</name>
<dbReference type="RefSeq" id="WP_157402161.1">
    <property type="nucleotide sequence ID" value="NZ_JABULY010000002.1"/>
</dbReference>
<dbReference type="OrthoDB" id="273514at2"/>
<organism evidence="3 4">
    <name type="scientific">Ursidibacter maritimus</name>
    <dbReference type="NCBI Taxonomy" id="1331689"/>
    <lineage>
        <taxon>Bacteria</taxon>
        <taxon>Pseudomonadati</taxon>
        <taxon>Pseudomonadota</taxon>
        <taxon>Gammaproteobacteria</taxon>
        <taxon>Pasteurellales</taxon>
        <taxon>Pasteurellaceae</taxon>
        <taxon>Ursidibacter</taxon>
    </lineage>
</organism>
<dbReference type="EMBL" id="JABULY010000002">
    <property type="protein sequence ID" value="MBV6531404.1"/>
    <property type="molecule type" value="Genomic_DNA"/>
</dbReference>
<evidence type="ECO:0000313" key="4">
    <source>
        <dbReference type="Proteomes" id="UP000732858"/>
    </source>
</evidence>
<protein>
    <recommendedName>
        <fullName evidence="1">Opioid growth factor receptor (OGFr) conserved domain-containing protein</fullName>
    </recommendedName>
</protein>
<dbReference type="InterPro" id="IPR006757">
    <property type="entry name" value="OGF_rcpt"/>
</dbReference>